<dbReference type="GeneID" id="66075858"/>
<comment type="caution">
    <text evidence="3">The sequence shown here is derived from an EMBL/GenBank/DDBJ whole genome shotgun (WGS) entry which is preliminary data.</text>
</comment>
<evidence type="ECO:0000313" key="3">
    <source>
        <dbReference type="EMBL" id="KAG7096106.1"/>
    </source>
</evidence>
<evidence type="ECO:0000259" key="2">
    <source>
        <dbReference type="Pfam" id="PF05368"/>
    </source>
</evidence>
<evidence type="ECO:0000313" key="4">
    <source>
        <dbReference type="Proteomes" id="UP001049176"/>
    </source>
</evidence>
<feature type="transmembrane region" description="Helical" evidence="1">
    <location>
        <begin position="6"/>
        <end position="29"/>
    </location>
</feature>
<keyword evidence="1" id="KW-1133">Transmembrane helix</keyword>
<dbReference type="InterPro" id="IPR036291">
    <property type="entry name" value="NAD(P)-bd_dom_sf"/>
</dbReference>
<gene>
    <name evidence="3" type="ORF">E1B28_006782</name>
</gene>
<dbReference type="RefSeq" id="XP_043012576.1">
    <property type="nucleotide sequence ID" value="XM_043151480.1"/>
</dbReference>
<dbReference type="Proteomes" id="UP001049176">
    <property type="component" value="Chromosome 3"/>
</dbReference>
<dbReference type="InterPro" id="IPR008030">
    <property type="entry name" value="NmrA-like"/>
</dbReference>
<proteinExistence type="predicted"/>
<name>A0A9P7UWT3_9AGAR</name>
<accession>A0A9P7UWT3</accession>
<dbReference type="PANTHER" id="PTHR48079">
    <property type="entry name" value="PROTEIN YEEZ"/>
    <property type="match status" value="1"/>
</dbReference>
<keyword evidence="1" id="KW-0472">Membrane</keyword>
<organism evidence="3 4">
    <name type="scientific">Marasmius oreades</name>
    <name type="common">fairy-ring Marasmius</name>
    <dbReference type="NCBI Taxonomy" id="181124"/>
    <lineage>
        <taxon>Eukaryota</taxon>
        <taxon>Fungi</taxon>
        <taxon>Dikarya</taxon>
        <taxon>Basidiomycota</taxon>
        <taxon>Agaricomycotina</taxon>
        <taxon>Agaricomycetes</taxon>
        <taxon>Agaricomycetidae</taxon>
        <taxon>Agaricales</taxon>
        <taxon>Marasmiineae</taxon>
        <taxon>Marasmiaceae</taxon>
        <taxon>Marasmius</taxon>
    </lineage>
</organism>
<dbReference type="PANTHER" id="PTHR48079:SF6">
    <property type="entry name" value="NAD(P)-BINDING DOMAIN-CONTAINING PROTEIN-RELATED"/>
    <property type="match status" value="1"/>
</dbReference>
<dbReference type="Pfam" id="PF05368">
    <property type="entry name" value="NmrA"/>
    <property type="match status" value="1"/>
</dbReference>
<protein>
    <recommendedName>
        <fullName evidence="2">NmrA-like domain-containing protein</fullName>
    </recommendedName>
</protein>
<sequence length="352" mass="38248">MPAQSAIKIAVLITGATGYIGGSVLSGLLKLPEASSKFEFHAVVRNAEKAKKLNDLFGVKAIIGSHSDQDLMSKEAAKADIVLAMADCDDVGAAEGVLKGMKKRYEDTGKPPILIHTSGTGVVWDRSKEDGAKGIVWDDEDVAQLDTIHPEAIHRPAELKVLAADQEGYVKTYIVSPSIIYGIARNPLVEAGIANAATVLFKMLVPPAVKRGAGIFVLDGKNRWPNVHIDELADLYVLLFNAVLTKDISHGKGGYFFANADEHEYCDLYNRISQVLFELGKIRNPVPTSFSKEEAKEHFGDVGGHVYSVLASDVRCVSNRAKKLGWKPTKTTKDFLDIVPREVEHVLNDSGQ</sequence>
<dbReference type="SUPFAM" id="SSF51735">
    <property type="entry name" value="NAD(P)-binding Rossmann-fold domains"/>
    <property type="match status" value="1"/>
</dbReference>
<dbReference type="AlphaFoldDB" id="A0A9P7UWT3"/>
<dbReference type="InterPro" id="IPR051783">
    <property type="entry name" value="NAD(P)-dependent_oxidoreduct"/>
</dbReference>
<feature type="domain" description="NmrA-like" evidence="2">
    <location>
        <begin position="10"/>
        <end position="87"/>
    </location>
</feature>
<dbReference type="KEGG" id="more:E1B28_006782"/>
<keyword evidence="4" id="KW-1185">Reference proteome</keyword>
<dbReference type="GO" id="GO:0005737">
    <property type="term" value="C:cytoplasm"/>
    <property type="evidence" value="ECO:0007669"/>
    <property type="project" value="TreeGrafter"/>
</dbReference>
<dbReference type="OrthoDB" id="10262413at2759"/>
<dbReference type="Gene3D" id="3.40.50.720">
    <property type="entry name" value="NAD(P)-binding Rossmann-like Domain"/>
    <property type="match status" value="1"/>
</dbReference>
<evidence type="ECO:0000256" key="1">
    <source>
        <dbReference type="SAM" id="Phobius"/>
    </source>
</evidence>
<dbReference type="EMBL" id="CM032183">
    <property type="protein sequence ID" value="KAG7096106.1"/>
    <property type="molecule type" value="Genomic_DNA"/>
</dbReference>
<reference evidence="3" key="1">
    <citation type="journal article" date="2021" name="Genome Biol. Evol.">
        <title>The assembled and annotated genome of the fairy-ring fungus Marasmius oreades.</title>
        <authorList>
            <person name="Hiltunen M."/>
            <person name="Ament-Velasquez S.L."/>
            <person name="Johannesson H."/>
        </authorList>
    </citation>
    <scope>NUCLEOTIDE SEQUENCE</scope>
    <source>
        <strain evidence="3">03SP1</strain>
    </source>
</reference>
<dbReference type="GO" id="GO:0004029">
    <property type="term" value="F:aldehyde dehydrogenase (NAD+) activity"/>
    <property type="evidence" value="ECO:0007669"/>
    <property type="project" value="TreeGrafter"/>
</dbReference>
<keyword evidence="1" id="KW-0812">Transmembrane</keyword>